<dbReference type="GO" id="GO:0030215">
    <property type="term" value="F:semaphorin receptor binding"/>
    <property type="evidence" value="ECO:0007669"/>
    <property type="project" value="InterPro"/>
</dbReference>
<feature type="transmembrane region" description="Helical" evidence="16">
    <location>
        <begin position="635"/>
        <end position="659"/>
    </location>
</feature>
<dbReference type="InterPro" id="IPR001627">
    <property type="entry name" value="Semap_dom"/>
</dbReference>
<sequence length="771" mass="86660">AKERTTRSFSANGVFNFTSLLLSSEDNMLYIGAREILFALNLSDISAAKLQRNLTWKTPERKRDECSFKGKDLQQRDCFNYIKILLKMNSTHLYICGTYAFSPMCAYIRTADFSFVKSDAGEIVTEDGRSRCPFNPDYKSTAIMAGELYAGTVSNFQGNEPIIYKSLSQGTALKTENSLNWLQPAFVGSAYIQESLPKGNLVGDDDKIYFFFSEAGKEFDFFDNTVVSRIARVCKGGERVLQKKWTTFLKAQLLCSLPDDGFPFNIIQDMFVLTPSPGDWKSTLFYGVFTSQYKGASGSSAVCSFTMDQVEKAFNGRYREVNRETQQWYTYNHPVPEPRPGACITNATKGLGISSSLHMPDKVLNFVKDHFLMDSVIRSQPLLLKRNVRYTQIVVHGVQTAKKVYNVLFIGTDGRLHKAINIKNKMHIIEEIVIFRDSKPVHQIELDTKKGRLYVSSLSELVEVPLANCTNYQSCGECILSRDPYCVWNKGQCVDIRRAPASAQQQDVDEANTTGTSSCQAIIIPANTFKVLPCKLRSNLAERKWQFSEGTGHFHYPSPEGGLVVVAQAGRQETYECWSVEEGFMELLANYCVRGEARQESTTLTGRSRAPPLSQEEVIFLPGETLSPQINTKTYWNELIVVCALLGFSVVVFSLFVIYRNRDHMKSMLKEGECPNMQQKKPRIVGKPVENLPLNGSTVTTSASDHKGYQTLNDNYLCSTPPHECSSPDNTKSFSESEKRPLNLKESHVEISPSCPRPRVRLGSEIKDSIV</sequence>
<evidence type="ECO:0000256" key="7">
    <source>
        <dbReference type="ARBA" id="ARBA00022782"/>
    </source>
</evidence>
<dbReference type="GO" id="GO:0007411">
    <property type="term" value="P:axon guidance"/>
    <property type="evidence" value="ECO:0007669"/>
    <property type="project" value="UniProtKB-ARBA"/>
</dbReference>
<reference evidence="18" key="1">
    <citation type="submission" date="2025-08" db="UniProtKB">
        <authorList>
            <consortium name="Ensembl"/>
        </authorList>
    </citation>
    <scope>IDENTIFICATION</scope>
</reference>
<dbReference type="GeneTree" id="ENSGT00940000154870"/>
<reference evidence="18" key="2">
    <citation type="submission" date="2025-09" db="UniProtKB">
        <authorList>
            <consortium name="Ensembl"/>
        </authorList>
    </citation>
    <scope>IDENTIFICATION</scope>
</reference>
<evidence type="ECO:0000256" key="11">
    <source>
        <dbReference type="ARBA" id="ARBA00023157"/>
    </source>
</evidence>
<evidence type="ECO:0000259" key="17">
    <source>
        <dbReference type="PROSITE" id="PS51004"/>
    </source>
</evidence>
<dbReference type="Ensembl" id="ENSPLAT00000025552.1">
    <property type="protein sequence ID" value="ENSPLAP00000016561.1"/>
    <property type="gene ID" value="ENSPLAG00000020782.1"/>
</dbReference>
<dbReference type="Pfam" id="PF01437">
    <property type="entry name" value="PSI"/>
    <property type="match status" value="1"/>
</dbReference>
<evidence type="ECO:0000256" key="14">
    <source>
        <dbReference type="PROSITE-ProRule" id="PRU00352"/>
    </source>
</evidence>
<dbReference type="SUPFAM" id="SSF103575">
    <property type="entry name" value="Plexin repeat"/>
    <property type="match status" value="1"/>
</dbReference>
<dbReference type="PANTHER" id="PTHR11036:SF14">
    <property type="entry name" value="SEMAPHORIN-4B"/>
    <property type="match status" value="1"/>
</dbReference>
<dbReference type="InterPro" id="IPR002165">
    <property type="entry name" value="Plexin_repeat"/>
</dbReference>
<keyword evidence="3" id="KW-0217">Developmental protein</keyword>
<keyword evidence="8" id="KW-0524">Neurogenesis</keyword>
<dbReference type="InterPro" id="IPR027231">
    <property type="entry name" value="Semaphorin"/>
</dbReference>
<dbReference type="SMART" id="SM00630">
    <property type="entry name" value="Sema"/>
    <property type="match status" value="1"/>
</dbReference>
<name>A0A3B3UV62_9TELE</name>
<evidence type="ECO:0000256" key="2">
    <source>
        <dbReference type="ARBA" id="ARBA00009492"/>
    </source>
</evidence>
<dbReference type="GO" id="GO:0005886">
    <property type="term" value="C:plasma membrane"/>
    <property type="evidence" value="ECO:0007669"/>
    <property type="project" value="TreeGrafter"/>
</dbReference>
<keyword evidence="5 16" id="KW-0812">Transmembrane</keyword>
<evidence type="ECO:0000256" key="10">
    <source>
        <dbReference type="ARBA" id="ARBA00023136"/>
    </source>
</evidence>
<dbReference type="GO" id="GO:0045499">
    <property type="term" value="F:chemorepellent activity"/>
    <property type="evidence" value="ECO:0007669"/>
    <property type="project" value="TreeGrafter"/>
</dbReference>
<dbReference type="Proteomes" id="UP000261500">
    <property type="component" value="Unplaced"/>
</dbReference>
<dbReference type="SUPFAM" id="SSF101912">
    <property type="entry name" value="Sema domain"/>
    <property type="match status" value="1"/>
</dbReference>
<evidence type="ECO:0000256" key="6">
    <source>
        <dbReference type="ARBA" id="ARBA00022729"/>
    </source>
</evidence>
<dbReference type="PROSITE" id="PS51004">
    <property type="entry name" value="SEMA"/>
    <property type="match status" value="1"/>
</dbReference>
<dbReference type="InterPro" id="IPR016201">
    <property type="entry name" value="PSI"/>
</dbReference>
<evidence type="ECO:0000256" key="5">
    <source>
        <dbReference type="ARBA" id="ARBA00022692"/>
    </source>
</evidence>
<comment type="caution">
    <text evidence="14">Lacks conserved residue(s) required for the propagation of feature annotation.</text>
</comment>
<dbReference type="Gene3D" id="3.30.1680.10">
    <property type="entry name" value="ligand-binding face of the semaphorins, domain 2"/>
    <property type="match status" value="1"/>
</dbReference>
<keyword evidence="9 16" id="KW-1133">Transmembrane helix</keyword>
<keyword evidence="10 16" id="KW-0472">Membrane</keyword>
<evidence type="ECO:0000256" key="9">
    <source>
        <dbReference type="ARBA" id="ARBA00022989"/>
    </source>
</evidence>
<keyword evidence="13" id="KW-0393">Immunoglobulin domain</keyword>
<evidence type="ECO:0000256" key="1">
    <source>
        <dbReference type="ARBA" id="ARBA00004479"/>
    </source>
</evidence>
<comment type="subcellular location">
    <subcellularLocation>
        <location evidence="1">Membrane</location>
        <topology evidence="1">Single-pass type I membrane protein</topology>
    </subcellularLocation>
</comment>
<proteinExistence type="inferred from homology"/>
<dbReference type="FunFam" id="2.130.10.10:FF:000033">
    <property type="entry name" value="Semaphorin 4B"/>
    <property type="match status" value="1"/>
</dbReference>
<dbReference type="GO" id="GO:0001755">
    <property type="term" value="P:neural crest cell migration"/>
    <property type="evidence" value="ECO:0007669"/>
    <property type="project" value="TreeGrafter"/>
</dbReference>
<evidence type="ECO:0000313" key="19">
    <source>
        <dbReference type="Proteomes" id="UP000261500"/>
    </source>
</evidence>
<feature type="compositionally biased region" description="Basic and acidic residues" evidence="15">
    <location>
        <begin position="735"/>
        <end position="749"/>
    </location>
</feature>
<organism evidence="18 19">
    <name type="scientific">Poecilia latipinna</name>
    <name type="common">sailfin molly</name>
    <dbReference type="NCBI Taxonomy" id="48699"/>
    <lineage>
        <taxon>Eukaryota</taxon>
        <taxon>Metazoa</taxon>
        <taxon>Chordata</taxon>
        <taxon>Craniata</taxon>
        <taxon>Vertebrata</taxon>
        <taxon>Euteleostomi</taxon>
        <taxon>Actinopterygii</taxon>
        <taxon>Neopterygii</taxon>
        <taxon>Teleostei</taxon>
        <taxon>Neoteleostei</taxon>
        <taxon>Acanthomorphata</taxon>
        <taxon>Ovalentaria</taxon>
        <taxon>Atherinomorphae</taxon>
        <taxon>Cyprinodontiformes</taxon>
        <taxon>Poeciliidae</taxon>
        <taxon>Poeciliinae</taxon>
        <taxon>Poecilia</taxon>
    </lineage>
</organism>
<dbReference type="GO" id="GO:0071526">
    <property type="term" value="P:semaphorin-plexin signaling pathway"/>
    <property type="evidence" value="ECO:0007669"/>
    <property type="project" value="TreeGrafter"/>
</dbReference>
<comment type="similarity">
    <text evidence="2">Belongs to the semaphorin family.</text>
</comment>
<dbReference type="Pfam" id="PF01403">
    <property type="entry name" value="Sema"/>
    <property type="match status" value="1"/>
</dbReference>
<dbReference type="SMART" id="SM00423">
    <property type="entry name" value="PSI"/>
    <property type="match status" value="1"/>
</dbReference>
<keyword evidence="6" id="KW-0732">Signal</keyword>
<evidence type="ECO:0000313" key="18">
    <source>
        <dbReference type="Ensembl" id="ENSPLAP00000016561.1"/>
    </source>
</evidence>
<evidence type="ECO:0000256" key="3">
    <source>
        <dbReference type="ARBA" id="ARBA00022473"/>
    </source>
</evidence>
<evidence type="ECO:0000256" key="12">
    <source>
        <dbReference type="ARBA" id="ARBA00023180"/>
    </source>
</evidence>
<accession>A0A3B3UV62</accession>
<protein>
    <recommendedName>
        <fullName evidence="17">Sema domain-containing protein</fullName>
    </recommendedName>
</protein>
<evidence type="ECO:0000256" key="13">
    <source>
        <dbReference type="ARBA" id="ARBA00023319"/>
    </source>
</evidence>
<dbReference type="PANTHER" id="PTHR11036">
    <property type="entry name" value="SEMAPHORIN"/>
    <property type="match status" value="1"/>
</dbReference>
<keyword evidence="12" id="KW-0325">Glycoprotein</keyword>
<dbReference type="Gene3D" id="2.130.10.10">
    <property type="entry name" value="YVTN repeat-like/Quinoprotein amine dehydrogenase"/>
    <property type="match status" value="1"/>
</dbReference>
<dbReference type="STRING" id="48699.ENSPLAP00000016561"/>
<keyword evidence="11" id="KW-1015">Disulfide bond</keyword>
<evidence type="ECO:0000256" key="4">
    <source>
        <dbReference type="ARBA" id="ARBA00022553"/>
    </source>
</evidence>
<evidence type="ECO:0000256" key="8">
    <source>
        <dbReference type="ARBA" id="ARBA00022902"/>
    </source>
</evidence>
<keyword evidence="7" id="KW-0221">Differentiation</keyword>
<evidence type="ECO:0000256" key="16">
    <source>
        <dbReference type="SAM" id="Phobius"/>
    </source>
</evidence>
<keyword evidence="19" id="KW-1185">Reference proteome</keyword>
<dbReference type="InterPro" id="IPR036352">
    <property type="entry name" value="Semap_dom_sf"/>
</dbReference>
<dbReference type="InterPro" id="IPR015943">
    <property type="entry name" value="WD40/YVTN_repeat-like_dom_sf"/>
</dbReference>
<evidence type="ECO:0000256" key="15">
    <source>
        <dbReference type="SAM" id="MobiDB-lite"/>
    </source>
</evidence>
<dbReference type="AlphaFoldDB" id="A0A3B3UV62"/>
<dbReference type="GO" id="GO:0030335">
    <property type="term" value="P:positive regulation of cell migration"/>
    <property type="evidence" value="ECO:0007669"/>
    <property type="project" value="TreeGrafter"/>
</dbReference>
<feature type="domain" description="Sema" evidence="17">
    <location>
        <begin position="1"/>
        <end position="466"/>
    </location>
</feature>
<feature type="region of interest" description="Disordered" evidence="15">
    <location>
        <begin position="720"/>
        <end position="756"/>
    </location>
</feature>
<keyword evidence="4" id="KW-0597">Phosphoprotein</keyword>